<keyword evidence="8 15" id="KW-0547">Nucleotide-binding</keyword>
<dbReference type="InterPro" id="IPR000719">
    <property type="entry name" value="Prot_kinase_dom"/>
</dbReference>
<keyword evidence="7" id="KW-0808">Transferase</keyword>
<feature type="compositionally biased region" description="Low complexity" evidence="17">
    <location>
        <begin position="461"/>
        <end position="477"/>
    </location>
</feature>
<sequence length="477" mass="52691">MGCFHFPCFNSKMTTELKNPANGSVDRRHQPMVPPEVHRLTSGADRVKNRSNGGVGGSKRMSDAQISGVKISAQIFTFRELATATKNFRPECFIGEGGFGHVYKGQLESTGQVVAVKRLDRDGLQGNREFLVEVLMLSLLHHSNLVNLIGYCADGDQRLLVYEFMPLGSLEDHLHDLPPDKEPLEWNVRMKIAAGAAKGLEYLHDEANPPVIYRDFKSSNILLDNGFHPKLSDFGLAKLGPVGDKSHVSTRVMGTYGYCAPEYAMTGQLTVKSDVYSFGVVFLELITGRKAIDSTRPHSEQNLVAWARPMFNDRRRLGKLADPMLQGRFPMRGLYQALAVASMCIQEEAAARPLIADVVTALSYLASQANDQNAADNDAQRGRARREERNNNNVLSRVMVRNGSEEGSQRGGSGRSRFDLEGSEKEDSPRDTIRMNLNNKDFDRERAVAEAKMWGENLRRANGQGATTTATAGVANT</sequence>
<evidence type="ECO:0000256" key="7">
    <source>
        <dbReference type="ARBA" id="ARBA00022679"/>
    </source>
</evidence>
<accession>A0A0K9PFH2</accession>
<evidence type="ECO:0000256" key="1">
    <source>
        <dbReference type="ARBA" id="ARBA00004236"/>
    </source>
</evidence>
<dbReference type="GO" id="GO:0002221">
    <property type="term" value="P:pattern recognition receptor signaling pathway"/>
    <property type="evidence" value="ECO:0000318"/>
    <property type="project" value="GO_Central"/>
</dbReference>
<comment type="caution">
    <text evidence="19">The sequence shown here is derived from an EMBL/GenBank/DDBJ whole genome shotgun (WGS) entry which is preliminary data.</text>
</comment>
<dbReference type="OrthoDB" id="4062651at2759"/>
<dbReference type="GO" id="GO:0004674">
    <property type="term" value="F:protein serine/threonine kinase activity"/>
    <property type="evidence" value="ECO:0007669"/>
    <property type="project" value="UniProtKB-KW"/>
</dbReference>
<evidence type="ECO:0000256" key="17">
    <source>
        <dbReference type="SAM" id="MobiDB-lite"/>
    </source>
</evidence>
<feature type="compositionally biased region" description="Basic and acidic residues" evidence="17">
    <location>
        <begin position="378"/>
        <end position="390"/>
    </location>
</feature>
<dbReference type="SUPFAM" id="SSF56112">
    <property type="entry name" value="Protein kinase-like (PK-like)"/>
    <property type="match status" value="1"/>
</dbReference>
<dbReference type="PROSITE" id="PS00107">
    <property type="entry name" value="PROTEIN_KINASE_ATP"/>
    <property type="match status" value="1"/>
</dbReference>
<dbReference type="GO" id="GO:0005524">
    <property type="term" value="F:ATP binding"/>
    <property type="evidence" value="ECO:0007669"/>
    <property type="project" value="UniProtKB-UniRule"/>
</dbReference>
<dbReference type="CDD" id="cd14066">
    <property type="entry name" value="STKc_IRAK"/>
    <property type="match status" value="1"/>
</dbReference>
<feature type="region of interest" description="Disordered" evidence="17">
    <location>
        <begin position="372"/>
        <end position="441"/>
    </location>
</feature>
<evidence type="ECO:0000256" key="6">
    <source>
        <dbReference type="ARBA" id="ARBA00022553"/>
    </source>
</evidence>
<dbReference type="Proteomes" id="UP000036987">
    <property type="component" value="Unassembled WGS sequence"/>
</dbReference>
<dbReference type="Gene3D" id="3.30.200.20">
    <property type="entry name" value="Phosphorylase Kinase, domain 1"/>
    <property type="match status" value="1"/>
</dbReference>
<keyword evidence="6" id="KW-0597">Phosphoprotein</keyword>
<keyword evidence="9 19" id="KW-0418">Kinase</keyword>
<keyword evidence="11 15" id="KW-0067">ATP-binding</keyword>
<feature type="compositionally biased region" description="Basic and acidic residues" evidence="17">
    <location>
        <begin position="416"/>
        <end position="433"/>
    </location>
</feature>
<keyword evidence="10" id="KW-0611">Plant defense</keyword>
<keyword evidence="20" id="KW-1185">Reference proteome</keyword>
<comment type="catalytic activity">
    <reaction evidence="14">
        <text>L-seryl-[protein] + ATP = O-phospho-L-seryl-[protein] + ADP + H(+)</text>
        <dbReference type="Rhea" id="RHEA:17989"/>
        <dbReference type="Rhea" id="RHEA-COMP:9863"/>
        <dbReference type="Rhea" id="RHEA-COMP:11604"/>
        <dbReference type="ChEBI" id="CHEBI:15378"/>
        <dbReference type="ChEBI" id="CHEBI:29999"/>
        <dbReference type="ChEBI" id="CHEBI:30616"/>
        <dbReference type="ChEBI" id="CHEBI:83421"/>
        <dbReference type="ChEBI" id="CHEBI:456216"/>
        <dbReference type="EC" id="2.7.11.1"/>
    </reaction>
</comment>
<name>A0A0K9PFH2_ZOSMR</name>
<dbReference type="GO" id="GO:0005886">
    <property type="term" value="C:plasma membrane"/>
    <property type="evidence" value="ECO:0000318"/>
    <property type="project" value="GO_Central"/>
</dbReference>
<dbReference type="STRING" id="29655.A0A0K9PFH2"/>
<keyword evidence="12" id="KW-0472">Membrane</keyword>
<evidence type="ECO:0000256" key="11">
    <source>
        <dbReference type="ARBA" id="ARBA00022840"/>
    </source>
</evidence>
<evidence type="ECO:0000313" key="20">
    <source>
        <dbReference type="Proteomes" id="UP000036987"/>
    </source>
</evidence>
<evidence type="ECO:0000256" key="16">
    <source>
        <dbReference type="RuleBase" id="RU000304"/>
    </source>
</evidence>
<dbReference type="Gene3D" id="1.10.510.10">
    <property type="entry name" value="Transferase(Phosphotransferase) domain 1"/>
    <property type="match status" value="1"/>
</dbReference>
<evidence type="ECO:0000256" key="4">
    <source>
        <dbReference type="ARBA" id="ARBA00022475"/>
    </source>
</evidence>
<evidence type="ECO:0000256" key="8">
    <source>
        <dbReference type="ARBA" id="ARBA00022741"/>
    </source>
</evidence>
<evidence type="ECO:0000256" key="13">
    <source>
        <dbReference type="ARBA" id="ARBA00047899"/>
    </source>
</evidence>
<reference evidence="20" key="1">
    <citation type="journal article" date="2016" name="Nature">
        <title>The genome of the seagrass Zostera marina reveals angiosperm adaptation to the sea.</title>
        <authorList>
            <person name="Olsen J.L."/>
            <person name="Rouze P."/>
            <person name="Verhelst B."/>
            <person name="Lin Y.-C."/>
            <person name="Bayer T."/>
            <person name="Collen J."/>
            <person name="Dattolo E."/>
            <person name="De Paoli E."/>
            <person name="Dittami S."/>
            <person name="Maumus F."/>
            <person name="Michel G."/>
            <person name="Kersting A."/>
            <person name="Lauritano C."/>
            <person name="Lohaus R."/>
            <person name="Toepel M."/>
            <person name="Tonon T."/>
            <person name="Vanneste K."/>
            <person name="Amirebrahimi M."/>
            <person name="Brakel J."/>
            <person name="Bostroem C."/>
            <person name="Chovatia M."/>
            <person name="Grimwood J."/>
            <person name="Jenkins J.W."/>
            <person name="Jueterbock A."/>
            <person name="Mraz A."/>
            <person name="Stam W.T."/>
            <person name="Tice H."/>
            <person name="Bornberg-Bauer E."/>
            <person name="Green P.J."/>
            <person name="Pearson G.A."/>
            <person name="Procaccini G."/>
            <person name="Duarte C.M."/>
            <person name="Schmutz J."/>
            <person name="Reusch T.B.H."/>
            <person name="Van de Peer Y."/>
        </authorList>
    </citation>
    <scope>NUCLEOTIDE SEQUENCE [LARGE SCALE GENOMIC DNA]</scope>
    <source>
        <strain evidence="20">cv. Finnish</strain>
    </source>
</reference>
<evidence type="ECO:0000256" key="9">
    <source>
        <dbReference type="ARBA" id="ARBA00022777"/>
    </source>
</evidence>
<dbReference type="GO" id="GO:0004672">
    <property type="term" value="F:protein kinase activity"/>
    <property type="evidence" value="ECO:0000318"/>
    <property type="project" value="GO_Central"/>
</dbReference>
<dbReference type="FunFam" id="3.30.200.20:FF:000248">
    <property type="entry name" value="Serine/threonine-protein kinase PBS1"/>
    <property type="match status" value="1"/>
</dbReference>
<dbReference type="EMBL" id="LFYR01000932">
    <property type="protein sequence ID" value="KMZ67002.1"/>
    <property type="molecule type" value="Genomic_DNA"/>
</dbReference>
<feature type="binding site" evidence="15">
    <location>
        <position position="117"/>
    </location>
    <ligand>
        <name>ATP</name>
        <dbReference type="ChEBI" id="CHEBI:30616"/>
    </ligand>
</feature>
<keyword evidence="4" id="KW-1003">Cell membrane</keyword>
<comment type="catalytic activity">
    <reaction evidence="13">
        <text>L-threonyl-[protein] + ATP = O-phospho-L-threonyl-[protein] + ADP + H(+)</text>
        <dbReference type="Rhea" id="RHEA:46608"/>
        <dbReference type="Rhea" id="RHEA-COMP:11060"/>
        <dbReference type="Rhea" id="RHEA-COMP:11605"/>
        <dbReference type="ChEBI" id="CHEBI:15378"/>
        <dbReference type="ChEBI" id="CHEBI:30013"/>
        <dbReference type="ChEBI" id="CHEBI:30616"/>
        <dbReference type="ChEBI" id="CHEBI:61977"/>
        <dbReference type="ChEBI" id="CHEBI:456216"/>
        <dbReference type="EC" id="2.7.11.1"/>
    </reaction>
</comment>
<dbReference type="OMA" id="QANDQNA"/>
<evidence type="ECO:0000256" key="10">
    <source>
        <dbReference type="ARBA" id="ARBA00022821"/>
    </source>
</evidence>
<dbReference type="Pfam" id="PF00069">
    <property type="entry name" value="Pkinase"/>
    <property type="match status" value="1"/>
</dbReference>
<evidence type="ECO:0000259" key="18">
    <source>
        <dbReference type="PROSITE" id="PS50011"/>
    </source>
</evidence>
<gene>
    <name evidence="19" type="ORF">ZOSMA_27G00490</name>
</gene>
<dbReference type="FunFam" id="1.10.510.10:FF:000032">
    <property type="entry name" value="Serine/threonine-protein kinase PBS1"/>
    <property type="match status" value="1"/>
</dbReference>
<dbReference type="AlphaFoldDB" id="A0A0K9PFH2"/>
<evidence type="ECO:0000256" key="3">
    <source>
        <dbReference type="ARBA" id="ARBA00012513"/>
    </source>
</evidence>
<organism evidence="19 20">
    <name type="scientific">Zostera marina</name>
    <name type="common">Eelgrass</name>
    <dbReference type="NCBI Taxonomy" id="29655"/>
    <lineage>
        <taxon>Eukaryota</taxon>
        <taxon>Viridiplantae</taxon>
        <taxon>Streptophyta</taxon>
        <taxon>Embryophyta</taxon>
        <taxon>Tracheophyta</taxon>
        <taxon>Spermatophyta</taxon>
        <taxon>Magnoliopsida</taxon>
        <taxon>Liliopsida</taxon>
        <taxon>Zosteraceae</taxon>
        <taxon>Zostera</taxon>
    </lineage>
</organism>
<dbReference type="GO" id="GO:0045087">
    <property type="term" value="P:innate immune response"/>
    <property type="evidence" value="ECO:0000318"/>
    <property type="project" value="GO_Central"/>
</dbReference>
<dbReference type="InterPro" id="IPR011009">
    <property type="entry name" value="Kinase-like_dom_sf"/>
</dbReference>
<comment type="similarity">
    <text evidence="2">Belongs to the protein kinase superfamily. Ser/Thr protein kinase family.</text>
</comment>
<dbReference type="EC" id="2.7.11.1" evidence="3"/>
<evidence type="ECO:0000256" key="15">
    <source>
        <dbReference type="PROSITE-ProRule" id="PRU10141"/>
    </source>
</evidence>
<dbReference type="PROSITE" id="PS50011">
    <property type="entry name" value="PROTEIN_KINASE_DOM"/>
    <property type="match status" value="1"/>
</dbReference>
<feature type="domain" description="Protein kinase" evidence="18">
    <location>
        <begin position="88"/>
        <end position="365"/>
    </location>
</feature>
<proteinExistence type="inferred from homology"/>
<dbReference type="InterPro" id="IPR017441">
    <property type="entry name" value="Protein_kinase_ATP_BS"/>
</dbReference>
<feature type="region of interest" description="Disordered" evidence="17">
    <location>
        <begin position="455"/>
        <end position="477"/>
    </location>
</feature>
<keyword evidence="5 16" id="KW-0723">Serine/threonine-protein kinase</keyword>
<dbReference type="InterPro" id="IPR008271">
    <property type="entry name" value="Ser/Thr_kinase_AS"/>
</dbReference>
<evidence type="ECO:0000256" key="2">
    <source>
        <dbReference type="ARBA" id="ARBA00008684"/>
    </source>
</evidence>
<protein>
    <recommendedName>
        <fullName evidence="3">non-specific serine/threonine protein kinase</fullName>
        <ecNumber evidence="3">2.7.11.1</ecNumber>
    </recommendedName>
</protein>
<evidence type="ECO:0000256" key="12">
    <source>
        <dbReference type="ARBA" id="ARBA00023136"/>
    </source>
</evidence>
<dbReference type="PANTHER" id="PTHR47985:SF44">
    <property type="entry name" value="SERINE_THREONINE-PROTEIN KINASE PBS1"/>
    <property type="match status" value="1"/>
</dbReference>
<dbReference type="PANTHER" id="PTHR47985">
    <property type="entry name" value="OS07G0668900 PROTEIN"/>
    <property type="match status" value="1"/>
</dbReference>
<evidence type="ECO:0000256" key="14">
    <source>
        <dbReference type="ARBA" id="ARBA00048679"/>
    </source>
</evidence>
<evidence type="ECO:0000313" key="19">
    <source>
        <dbReference type="EMBL" id="KMZ67002.1"/>
    </source>
</evidence>
<dbReference type="PROSITE" id="PS00108">
    <property type="entry name" value="PROTEIN_KINASE_ST"/>
    <property type="match status" value="1"/>
</dbReference>
<comment type="subcellular location">
    <subcellularLocation>
        <location evidence="1">Cell membrane</location>
    </subcellularLocation>
</comment>
<evidence type="ECO:0000256" key="5">
    <source>
        <dbReference type="ARBA" id="ARBA00022527"/>
    </source>
</evidence>